<dbReference type="SUPFAM" id="SSF48452">
    <property type="entry name" value="TPR-like"/>
    <property type="match status" value="1"/>
</dbReference>
<dbReference type="PROSITE" id="PS00636">
    <property type="entry name" value="DNAJ_1"/>
    <property type="match status" value="1"/>
</dbReference>
<dbReference type="InterPro" id="IPR018253">
    <property type="entry name" value="DnaJ_domain_CS"/>
</dbReference>
<organism evidence="8 9">
    <name type="scientific">Chrysophaeum taylorii</name>
    <dbReference type="NCBI Taxonomy" id="2483200"/>
    <lineage>
        <taxon>Eukaryota</taxon>
        <taxon>Sar</taxon>
        <taxon>Stramenopiles</taxon>
        <taxon>Ochrophyta</taxon>
        <taxon>Pelagophyceae</taxon>
        <taxon>Pelagomonadales</taxon>
        <taxon>Pelagomonadaceae</taxon>
        <taxon>Chrysophaeum</taxon>
    </lineage>
</organism>
<keyword evidence="4" id="KW-0143">Chaperone</keyword>
<dbReference type="Proteomes" id="UP001230188">
    <property type="component" value="Unassembled WGS sequence"/>
</dbReference>
<dbReference type="EMBL" id="JAQMWT010000262">
    <property type="protein sequence ID" value="KAJ8606634.1"/>
    <property type="molecule type" value="Genomic_DNA"/>
</dbReference>
<dbReference type="SUPFAM" id="SSF46565">
    <property type="entry name" value="Chaperone J-domain"/>
    <property type="match status" value="1"/>
</dbReference>
<evidence type="ECO:0000256" key="5">
    <source>
        <dbReference type="ARBA" id="ARBA00023242"/>
    </source>
</evidence>
<dbReference type="GO" id="GO:0005737">
    <property type="term" value="C:cytoplasm"/>
    <property type="evidence" value="ECO:0007669"/>
    <property type="project" value="UniProtKB-SubCell"/>
</dbReference>
<accession>A0AAD7UHF9</accession>
<dbReference type="AlphaFoldDB" id="A0AAD7UHF9"/>
<dbReference type="InterPro" id="IPR001623">
    <property type="entry name" value="DnaJ_domain"/>
</dbReference>
<name>A0AAD7UHF9_9STRA</name>
<evidence type="ECO:0000313" key="9">
    <source>
        <dbReference type="Proteomes" id="UP001230188"/>
    </source>
</evidence>
<dbReference type="InterPro" id="IPR036869">
    <property type="entry name" value="J_dom_sf"/>
</dbReference>
<dbReference type="GO" id="GO:0000390">
    <property type="term" value="P:spliceosomal complex disassembly"/>
    <property type="evidence" value="ECO:0007669"/>
    <property type="project" value="TreeGrafter"/>
</dbReference>
<feature type="compositionally biased region" description="Polar residues" evidence="6">
    <location>
        <begin position="422"/>
        <end position="432"/>
    </location>
</feature>
<reference evidence="8" key="1">
    <citation type="submission" date="2023-01" db="EMBL/GenBank/DDBJ databases">
        <title>Metagenome sequencing of chrysophaentin producing Chrysophaeum taylorii.</title>
        <authorList>
            <person name="Davison J."/>
            <person name="Bewley C."/>
        </authorList>
    </citation>
    <scope>NUCLEOTIDE SEQUENCE</scope>
    <source>
        <strain evidence="8">NIES-1699</strain>
    </source>
</reference>
<keyword evidence="9" id="KW-1185">Reference proteome</keyword>
<evidence type="ECO:0000256" key="1">
    <source>
        <dbReference type="ARBA" id="ARBA00004123"/>
    </source>
</evidence>
<gene>
    <name evidence="8" type="ORF">CTAYLR_008398</name>
</gene>
<dbReference type="PANTHER" id="PTHR44313:SF1">
    <property type="entry name" value="DNAJ HOMOLOG SUBFAMILY C MEMBER 17"/>
    <property type="match status" value="1"/>
</dbReference>
<proteinExistence type="predicted"/>
<dbReference type="PROSITE" id="PS50076">
    <property type="entry name" value="DNAJ_2"/>
    <property type="match status" value="1"/>
</dbReference>
<dbReference type="GO" id="GO:0005681">
    <property type="term" value="C:spliceosomal complex"/>
    <property type="evidence" value="ECO:0007669"/>
    <property type="project" value="TreeGrafter"/>
</dbReference>
<keyword evidence="5" id="KW-0539">Nucleus</keyword>
<keyword evidence="3" id="KW-0963">Cytoplasm</keyword>
<comment type="caution">
    <text evidence="8">The sequence shown here is derived from an EMBL/GenBank/DDBJ whole genome shotgun (WGS) entry which is preliminary data.</text>
</comment>
<feature type="domain" description="J" evidence="7">
    <location>
        <begin position="312"/>
        <end position="374"/>
    </location>
</feature>
<feature type="region of interest" description="Disordered" evidence="6">
    <location>
        <begin position="108"/>
        <end position="132"/>
    </location>
</feature>
<evidence type="ECO:0000256" key="2">
    <source>
        <dbReference type="ARBA" id="ARBA00004496"/>
    </source>
</evidence>
<evidence type="ECO:0000256" key="4">
    <source>
        <dbReference type="ARBA" id="ARBA00023186"/>
    </source>
</evidence>
<dbReference type="Gene3D" id="1.10.287.110">
    <property type="entry name" value="DnaJ domain"/>
    <property type="match status" value="1"/>
</dbReference>
<dbReference type="PANTHER" id="PTHR44313">
    <property type="entry name" value="DNAJ HOMOLOG SUBFAMILY C MEMBER 17"/>
    <property type="match status" value="1"/>
</dbReference>
<protein>
    <recommendedName>
        <fullName evidence="7">J domain-containing protein</fullName>
    </recommendedName>
</protein>
<sequence>MVPFTARPEGSRRQGVTYVRSKPAAGFFIGGSSVSGLNGVYARSQHVPRWLARECELAYENVLSGWWLLLVRPRGYRAVGGETTEWVLVDGSNRDRFAHAGATVIPGSGPRWQHVRRGSSSSSSLATGAEDREDELPAQVVFLGDSNRVAELAREARAHERKVESTMLRLPEAPAGFEEEADGLAGNSTRQLETGDYDACAATLAAVTSRLEVWWRSSASQGARRVLLTRRGRCERRARRLVDARATLDKAIAHPPALVERGLLFLDLDEASRALGDFEAALALDRSLPGLDDLLVAARAAQRREKKNGRPNPYALLDLPVDFDDPELLKRHFRAKSMSAHPDRGGSSELFHALSRAHDLLVDPAARRAYDRGDAEDVLRHYFPERFPFEPFGDAHPRLETRRHSSYLSTSSRPGAAAEGLASSSCRGDTET</sequence>
<evidence type="ECO:0000259" key="7">
    <source>
        <dbReference type="PROSITE" id="PS50076"/>
    </source>
</evidence>
<feature type="region of interest" description="Disordered" evidence="6">
    <location>
        <begin position="403"/>
        <end position="432"/>
    </location>
</feature>
<comment type="subcellular location">
    <subcellularLocation>
        <location evidence="2">Cytoplasm</location>
    </subcellularLocation>
    <subcellularLocation>
        <location evidence="1">Nucleus</location>
    </subcellularLocation>
</comment>
<dbReference type="Gene3D" id="1.25.40.10">
    <property type="entry name" value="Tetratricopeptide repeat domain"/>
    <property type="match status" value="1"/>
</dbReference>
<dbReference type="Pfam" id="PF00226">
    <property type="entry name" value="DnaJ"/>
    <property type="match status" value="1"/>
</dbReference>
<dbReference type="InterPro" id="IPR052094">
    <property type="entry name" value="Pre-mRNA-splicing_ERAD"/>
</dbReference>
<dbReference type="InterPro" id="IPR011990">
    <property type="entry name" value="TPR-like_helical_dom_sf"/>
</dbReference>
<evidence type="ECO:0000256" key="6">
    <source>
        <dbReference type="SAM" id="MobiDB-lite"/>
    </source>
</evidence>
<evidence type="ECO:0000256" key="3">
    <source>
        <dbReference type="ARBA" id="ARBA00022490"/>
    </source>
</evidence>
<evidence type="ECO:0000313" key="8">
    <source>
        <dbReference type="EMBL" id="KAJ8606634.1"/>
    </source>
</evidence>
<dbReference type="SMART" id="SM00271">
    <property type="entry name" value="DnaJ"/>
    <property type="match status" value="1"/>
</dbReference>